<dbReference type="Proteomes" id="UP000679779">
    <property type="component" value="Unassembled WGS sequence"/>
</dbReference>
<dbReference type="Gene3D" id="2.70.98.10">
    <property type="match status" value="1"/>
</dbReference>
<dbReference type="GO" id="GO:0005975">
    <property type="term" value="P:carbohydrate metabolic process"/>
    <property type="evidence" value="ECO:0007669"/>
    <property type="project" value="InterPro"/>
</dbReference>
<dbReference type="GO" id="GO:0003824">
    <property type="term" value="F:catalytic activity"/>
    <property type="evidence" value="ECO:0007669"/>
    <property type="project" value="InterPro"/>
</dbReference>
<dbReference type="GO" id="GO:0030246">
    <property type="term" value="F:carbohydrate binding"/>
    <property type="evidence" value="ECO:0007669"/>
    <property type="project" value="InterPro"/>
</dbReference>
<protein>
    <recommendedName>
        <fullName evidence="3">DUF5107 domain-containing protein</fullName>
    </recommendedName>
</protein>
<dbReference type="AlphaFoldDB" id="A0A919XCE9"/>
<comment type="caution">
    <text evidence="1">The sequence shown here is derived from an EMBL/GenBank/DDBJ whole genome shotgun (WGS) entry which is preliminary data.</text>
</comment>
<keyword evidence="2" id="KW-1185">Reference proteome</keyword>
<sequence length="325" mass="36477">MKKSNGFCCYSGVYKQQESVIAESEIVRIELVPALGGKWVSLIHKPSGKEWLLDSGDRPLKQPVYGSAFTDWDMSGWDECFPTINPCVAELDNDRIQLPDHGELWSLPWSIKCMDNAIECSVVSPNMPYRLKRRISFSAPDCVNLEYSVQNLSAFMLHFLWVPHPQFAVSEPTRILLPPEVDKMLCVFGFDKFKAGESYAAQRMSLVSPEKTGAGSKFYYPGYSTAGWSGLHGQVSDCYLILSVSPDEVPFLGVWIDEGMFNDRVTCALEPGIGYYDSLETAVRNGTAQYVPPNDSFAWQMKLWLGRGNWEDSLPAILSQEHSVI</sequence>
<dbReference type="InterPro" id="IPR011013">
    <property type="entry name" value="Gal_mutarotase_sf_dom"/>
</dbReference>
<evidence type="ECO:0008006" key="3">
    <source>
        <dbReference type="Google" id="ProtNLM"/>
    </source>
</evidence>
<evidence type="ECO:0000313" key="2">
    <source>
        <dbReference type="Proteomes" id="UP000679779"/>
    </source>
</evidence>
<accession>A0A919XCE9</accession>
<reference evidence="1" key="1">
    <citation type="submission" date="2021-03" db="EMBL/GenBank/DDBJ databases">
        <title>Antimicrobial resistance genes in bacteria isolated from Japanese honey, and their potential for conferring macrolide and lincosamide resistance in the American foulbrood pathogen Paenibacillus larvae.</title>
        <authorList>
            <person name="Okamoto M."/>
            <person name="Kumagai M."/>
            <person name="Kanamori H."/>
            <person name="Takamatsu D."/>
        </authorList>
    </citation>
    <scope>NUCLEOTIDE SEQUENCE</scope>
    <source>
        <strain evidence="1">J2TS6</strain>
    </source>
</reference>
<dbReference type="InterPro" id="IPR014718">
    <property type="entry name" value="GH-type_carb-bd"/>
</dbReference>
<dbReference type="EMBL" id="BORQ01000001">
    <property type="protein sequence ID" value="GIO29596.1"/>
    <property type="molecule type" value="Genomic_DNA"/>
</dbReference>
<name>A0A919XCE9_9BACL</name>
<dbReference type="SUPFAM" id="SSF74650">
    <property type="entry name" value="Galactose mutarotase-like"/>
    <property type="match status" value="1"/>
</dbReference>
<organism evidence="1 2">
    <name type="scientific">Paenibacillus albilobatus</name>
    <dbReference type="NCBI Taxonomy" id="2716884"/>
    <lineage>
        <taxon>Bacteria</taxon>
        <taxon>Bacillati</taxon>
        <taxon>Bacillota</taxon>
        <taxon>Bacilli</taxon>
        <taxon>Bacillales</taxon>
        <taxon>Paenibacillaceae</taxon>
        <taxon>Paenibacillus</taxon>
    </lineage>
</organism>
<dbReference type="RefSeq" id="WP_160037781.1">
    <property type="nucleotide sequence ID" value="NZ_BORQ01000001.1"/>
</dbReference>
<evidence type="ECO:0000313" key="1">
    <source>
        <dbReference type="EMBL" id="GIO29596.1"/>
    </source>
</evidence>
<proteinExistence type="predicted"/>
<gene>
    <name evidence="1" type="ORF">J2TS6_07370</name>
</gene>